<dbReference type="NCBIfam" id="TIGR00587">
    <property type="entry name" value="nfo"/>
    <property type="match status" value="1"/>
</dbReference>
<comment type="caution">
    <text evidence="9">The sequence shown here is derived from an EMBL/GenBank/DDBJ whole genome shotgun (WGS) entry which is preliminary data.</text>
</comment>
<keyword evidence="4" id="KW-0227">DNA damage</keyword>
<accession>A0A094QRZ2</accession>
<evidence type="ECO:0000256" key="3">
    <source>
        <dbReference type="ARBA" id="ARBA00022723"/>
    </source>
</evidence>
<dbReference type="NCBIfam" id="NF002198">
    <property type="entry name" value="PRK01060.1-3"/>
    <property type="match status" value="1"/>
</dbReference>
<dbReference type="InterPro" id="IPR001719">
    <property type="entry name" value="AP_endonuc_2"/>
</dbReference>
<sequence>MGNLAIGAHVGGDDPIAQASALGLAHAQIFLGDPQGWKGSVFPHPEGAQGLKASAQKANIDIYVHARYIINVATTNNKVRIPSRKLLQTDVDAAAEIGAKAVIVHGGHVTESDDPEVGFANWVKALNQLDMKVPVYIENTAGGKHSMARRLESIKGLWGAVGDTGVGFCLDTCHAHAGGIDMGTVAETILAITGRIDLVHCNDSRDTFDSGADRHANLGQGLVGMENILHCLKTANAPIVLETPFDGVAADLAALCLAL</sequence>
<dbReference type="Gene3D" id="3.20.20.150">
    <property type="entry name" value="Divalent-metal-dependent TIM barrel enzymes"/>
    <property type="match status" value="1"/>
</dbReference>
<keyword evidence="9" id="KW-0255">Endonuclease</keyword>
<dbReference type="GO" id="GO:0003906">
    <property type="term" value="F:DNA-(apurinic or apyrimidinic site) endonuclease activity"/>
    <property type="evidence" value="ECO:0007669"/>
    <property type="project" value="TreeGrafter"/>
</dbReference>
<evidence type="ECO:0000256" key="6">
    <source>
        <dbReference type="ARBA" id="ARBA00022833"/>
    </source>
</evidence>
<proteinExistence type="inferred from homology"/>
<evidence type="ECO:0000259" key="8">
    <source>
        <dbReference type="Pfam" id="PF01261"/>
    </source>
</evidence>
<keyword evidence="9" id="KW-0540">Nuclease</keyword>
<dbReference type="Pfam" id="PF01261">
    <property type="entry name" value="AP_endonuc_2"/>
    <property type="match status" value="1"/>
</dbReference>
<evidence type="ECO:0000256" key="4">
    <source>
        <dbReference type="ARBA" id="ARBA00022763"/>
    </source>
</evidence>
<dbReference type="SMART" id="SM00518">
    <property type="entry name" value="AP2Ec"/>
    <property type="match status" value="1"/>
</dbReference>
<dbReference type="EMBL" id="JNSL01000061">
    <property type="protein sequence ID" value="KGA17431.1"/>
    <property type="molecule type" value="Genomic_DNA"/>
</dbReference>
<reference evidence="9" key="1">
    <citation type="submission" date="2014-06" db="EMBL/GenBank/DDBJ databases">
        <title>Key roles for freshwater Actinobacteria revealed by deep metagenomic sequencing.</title>
        <authorList>
            <person name="Ghai R."/>
            <person name="Mizuno C.M."/>
            <person name="Picazo A."/>
            <person name="Camacho A."/>
            <person name="Rodriguez-Valera F."/>
        </authorList>
    </citation>
    <scope>NUCLEOTIDE SEQUENCE</scope>
</reference>
<dbReference type="GO" id="GO:0008081">
    <property type="term" value="F:phosphoric diester hydrolase activity"/>
    <property type="evidence" value="ECO:0007669"/>
    <property type="project" value="TreeGrafter"/>
</dbReference>
<dbReference type="SUPFAM" id="SSF51658">
    <property type="entry name" value="Xylose isomerase-like"/>
    <property type="match status" value="1"/>
</dbReference>
<comment type="cofactor">
    <cofactor evidence="1">
        <name>Zn(2+)</name>
        <dbReference type="ChEBI" id="CHEBI:29105"/>
    </cofactor>
</comment>
<keyword evidence="3" id="KW-0479">Metal-binding</keyword>
<dbReference type="PANTHER" id="PTHR21445">
    <property type="entry name" value="ENDONUCLEASE IV ENDODEOXYRIBONUCLEASE IV"/>
    <property type="match status" value="1"/>
</dbReference>
<keyword evidence="5" id="KW-0378">Hydrolase</keyword>
<dbReference type="PROSITE" id="PS00729">
    <property type="entry name" value="AP_NUCLEASE_F2_1"/>
    <property type="match status" value="1"/>
</dbReference>
<keyword evidence="6" id="KW-0862">Zinc</keyword>
<evidence type="ECO:0000256" key="5">
    <source>
        <dbReference type="ARBA" id="ARBA00022801"/>
    </source>
</evidence>
<evidence type="ECO:0000256" key="7">
    <source>
        <dbReference type="ARBA" id="ARBA00023204"/>
    </source>
</evidence>
<evidence type="ECO:0000256" key="2">
    <source>
        <dbReference type="ARBA" id="ARBA00005340"/>
    </source>
</evidence>
<dbReference type="InterPro" id="IPR018246">
    <property type="entry name" value="AP_endonuc_F2_Zn_BS"/>
</dbReference>
<dbReference type="AlphaFoldDB" id="A0A094QRZ2"/>
<feature type="domain" description="Xylose isomerase-like TIM barrel" evidence="8">
    <location>
        <begin position="16"/>
        <end position="245"/>
    </location>
</feature>
<gene>
    <name evidence="9" type="ORF">GM51_10355</name>
</gene>
<dbReference type="GO" id="GO:0003677">
    <property type="term" value="F:DNA binding"/>
    <property type="evidence" value="ECO:0007669"/>
    <property type="project" value="InterPro"/>
</dbReference>
<evidence type="ECO:0000256" key="1">
    <source>
        <dbReference type="ARBA" id="ARBA00001947"/>
    </source>
</evidence>
<dbReference type="InterPro" id="IPR036237">
    <property type="entry name" value="Xyl_isomerase-like_sf"/>
</dbReference>
<evidence type="ECO:0000313" key="9">
    <source>
        <dbReference type="EMBL" id="KGA17431.1"/>
    </source>
</evidence>
<dbReference type="PROSITE" id="PS51432">
    <property type="entry name" value="AP_NUCLEASE_F2_4"/>
    <property type="match status" value="1"/>
</dbReference>
<protein>
    <submittedName>
        <fullName evidence="9">Endonuclease IV</fullName>
    </submittedName>
</protein>
<dbReference type="GO" id="GO:0008270">
    <property type="term" value="F:zinc ion binding"/>
    <property type="evidence" value="ECO:0007669"/>
    <property type="project" value="InterPro"/>
</dbReference>
<name>A0A094QRZ2_9ZZZZ</name>
<dbReference type="PANTHER" id="PTHR21445:SF0">
    <property type="entry name" value="APURINIC-APYRIMIDINIC ENDONUCLEASE"/>
    <property type="match status" value="1"/>
</dbReference>
<organism evidence="9">
    <name type="scientific">freshwater metagenome</name>
    <dbReference type="NCBI Taxonomy" id="449393"/>
    <lineage>
        <taxon>unclassified sequences</taxon>
        <taxon>metagenomes</taxon>
        <taxon>ecological metagenomes</taxon>
    </lineage>
</organism>
<dbReference type="GO" id="GO:0006284">
    <property type="term" value="P:base-excision repair"/>
    <property type="evidence" value="ECO:0007669"/>
    <property type="project" value="TreeGrafter"/>
</dbReference>
<dbReference type="PROSITE" id="PS00730">
    <property type="entry name" value="AP_NUCLEASE_F2_2"/>
    <property type="match status" value="1"/>
</dbReference>
<dbReference type="InterPro" id="IPR013022">
    <property type="entry name" value="Xyl_isomerase-like_TIM-brl"/>
</dbReference>
<comment type="similarity">
    <text evidence="2">Belongs to the AP endonuclease 2 family.</text>
</comment>
<keyword evidence="7" id="KW-0234">DNA repair</keyword>